<accession>A0AAD7RSE7</accession>
<proteinExistence type="predicted"/>
<feature type="region of interest" description="Disordered" evidence="1">
    <location>
        <begin position="26"/>
        <end position="49"/>
    </location>
</feature>
<evidence type="ECO:0000313" key="3">
    <source>
        <dbReference type="Proteomes" id="UP001221898"/>
    </source>
</evidence>
<name>A0AAD7RSE7_9TELE</name>
<gene>
    <name evidence="2" type="ORF">AAFF_G00146370</name>
</gene>
<organism evidence="2 3">
    <name type="scientific">Aldrovandia affinis</name>
    <dbReference type="NCBI Taxonomy" id="143900"/>
    <lineage>
        <taxon>Eukaryota</taxon>
        <taxon>Metazoa</taxon>
        <taxon>Chordata</taxon>
        <taxon>Craniata</taxon>
        <taxon>Vertebrata</taxon>
        <taxon>Euteleostomi</taxon>
        <taxon>Actinopterygii</taxon>
        <taxon>Neopterygii</taxon>
        <taxon>Teleostei</taxon>
        <taxon>Notacanthiformes</taxon>
        <taxon>Halosauridae</taxon>
        <taxon>Aldrovandia</taxon>
    </lineage>
</organism>
<reference evidence="2" key="1">
    <citation type="journal article" date="2023" name="Science">
        <title>Genome structures resolve the early diversification of teleost fishes.</title>
        <authorList>
            <person name="Parey E."/>
            <person name="Louis A."/>
            <person name="Montfort J."/>
            <person name="Bouchez O."/>
            <person name="Roques C."/>
            <person name="Iampietro C."/>
            <person name="Lluch J."/>
            <person name="Castinel A."/>
            <person name="Donnadieu C."/>
            <person name="Desvignes T."/>
            <person name="Floi Bucao C."/>
            <person name="Jouanno E."/>
            <person name="Wen M."/>
            <person name="Mejri S."/>
            <person name="Dirks R."/>
            <person name="Jansen H."/>
            <person name="Henkel C."/>
            <person name="Chen W.J."/>
            <person name="Zahm M."/>
            <person name="Cabau C."/>
            <person name="Klopp C."/>
            <person name="Thompson A.W."/>
            <person name="Robinson-Rechavi M."/>
            <person name="Braasch I."/>
            <person name="Lecointre G."/>
            <person name="Bobe J."/>
            <person name="Postlethwait J.H."/>
            <person name="Berthelot C."/>
            <person name="Roest Crollius H."/>
            <person name="Guiguen Y."/>
        </authorList>
    </citation>
    <scope>NUCLEOTIDE SEQUENCE</scope>
    <source>
        <strain evidence="2">NC1722</strain>
    </source>
</reference>
<dbReference type="EMBL" id="JAINUG010000200">
    <property type="protein sequence ID" value="KAJ8388146.1"/>
    <property type="molecule type" value="Genomic_DNA"/>
</dbReference>
<dbReference type="AlphaFoldDB" id="A0AAD7RSE7"/>
<protein>
    <submittedName>
        <fullName evidence="2">Uncharacterized protein</fullName>
    </submittedName>
</protein>
<evidence type="ECO:0000313" key="2">
    <source>
        <dbReference type="EMBL" id="KAJ8388146.1"/>
    </source>
</evidence>
<keyword evidence="3" id="KW-1185">Reference proteome</keyword>
<comment type="caution">
    <text evidence="2">The sequence shown here is derived from an EMBL/GenBank/DDBJ whole genome shotgun (WGS) entry which is preliminary data.</text>
</comment>
<sequence>MTAELLPANPACNTVGERRVIHVHQAGNSHLNETTGKEDKTTHGAGGRLRAKAPAWWSGLRSVSRGSSVTFRQLQAQAALIRRQTWSWESATASALF</sequence>
<evidence type="ECO:0000256" key="1">
    <source>
        <dbReference type="SAM" id="MobiDB-lite"/>
    </source>
</evidence>
<dbReference type="Proteomes" id="UP001221898">
    <property type="component" value="Unassembled WGS sequence"/>
</dbReference>